<name>A0A1X6YH54_9RHOB</name>
<sequence>MISNFVENFEAQSAQVVDMKGERILDADLLKHTLLSPLERNYPSDKPLDQNYTQHVLIDLIHFAGEPSLGFFVELFRLLGDLHCEIGESTAALLMDDYFAEFGDAVGDLIGQLQPNPVLDAQWVYGDPLELVLAKKEEQKNEHFADPVFSSIVGRAKQINSYRPIHPKAIEKVLDHLDSPSHKIAFVETVDFNCSSDEAERIALRIVRADWPASQTRQVLEARVPTKVRSALFRQVMHQGRVERTLEMLRWLNDNRGAVGALSLDEALTRINSFTALFDFASDVHMDLSSNQIGVLREALDRTAKGSAQRAKVRQLLSD</sequence>
<dbReference type="AlphaFoldDB" id="A0A1X6YH54"/>
<organism evidence="1 2">
    <name type="scientific">Pseudooceanicola marinus</name>
    <dbReference type="NCBI Taxonomy" id="396013"/>
    <lineage>
        <taxon>Bacteria</taxon>
        <taxon>Pseudomonadati</taxon>
        <taxon>Pseudomonadota</taxon>
        <taxon>Alphaproteobacteria</taxon>
        <taxon>Rhodobacterales</taxon>
        <taxon>Paracoccaceae</taxon>
        <taxon>Pseudooceanicola</taxon>
    </lineage>
</organism>
<dbReference type="Proteomes" id="UP000193963">
    <property type="component" value="Unassembled WGS sequence"/>
</dbReference>
<gene>
    <name evidence="1" type="ORF">PSM7751_00741</name>
</gene>
<evidence type="ECO:0000313" key="2">
    <source>
        <dbReference type="Proteomes" id="UP000193963"/>
    </source>
</evidence>
<accession>A0A1X6YH54</accession>
<reference evidence="2" key="1">
    <citation type="submission" date="2017-03" db="EMBL/GenBank/DDBJ databases">
        <authorList>
            <person name="Rodrigo-Torres L."/>
            <person name="Arahal R.D."/>
            <person name="Lucena T."/>
        </authorList>
    </citation>
    <scope>NUCLEOTIDE SEQUENCE [LARGE SCALE GENOMIC DNA]</scope>
    <source>
        <strain evidence="2">CECT 7751</strain>
    </source>
</reference>
<proteinExistence type="predicted"/>
<keyword evidence="2" id="KW-1185">Reference proteome</keyword>
<evidence type="ECO:0000313" key="1">
    <source>
        <dbReference type="EMBL" id="SLN21215.1"/>
    </source>
</evidence>
<dbReference type="EMBL" id="FWFN01000001">
    <property type="protein sequence ID" value="SLN21215.1"/>
    <property type="molecule type" value="Genomic_DNA"/>
</dbReference>
<protein>
    <submittedName>
        <fullName evidence="1">Uncharacterized protein</fullName>
    </submittedName>
</protein>